<dbReference type="EMBL" id="JAGGNH010000001">
    <property type="protein sequence ID" value="KAJ0985709.1"/>
    <property type="molecule type" value="Genomic_DNA"/>
</dbReference>
<accession>A0A9D5D6L5</accession>
<dbReference type="PANTHER" id="PTHR33237">
    <property type="entry name" value="F2P16.13 PROTEIN-RELATED"/>
    <property type="match status" value="1"/>
</dbReference>
<evidence type="ECO:0000313" key="1">
    <source>
        <dbReference type="EMBL" id="KAJ0985709.1"/>
    </source>
</evidence>
<dbReference type="PANTHER" id="PTHR33237:SF46">
    <property type="entry name" value="OS01G0606100 PROTEIN"/>
    <property type="match status" value="1"/>
</dbReference>
<keyword evidence="2" id="KW-1185">Reference proteome</keyword>
<evidence type="ECO:0000313" key="2">
    <source>
        <dbReference type="Proteomes" id="UP001085076"/>
    </source>
</evidence>
<reference evidence="1" key="1">
    <citation type="submission" date="2021-03" db="EMBL/GenBank/DDBJ databases">
        <authorList>
            <person name="Li Z."/>
            <person name="Yang C."/>
        </authorList>
    </citation>
    <scope>NUCLEOTIDE SEQUENCE</scope>
    <source>
        <strain evidence="1">Dzin_1.0</strain>
        <tissue evidence="1">Leaf</tissue>
    </source>
</reference>
<comment type="caution">
    <text evidence="1">The sequence shown here is derived from an EMBL/GenBank/DDBJ whole genome shotgun (WGS) entry which is preliminary data.</text>
</comment>
<sequence>MTMSELLQSVTAVMAVCTRHVSRAAKKLHKHSSSSASKLAAATTPVRLKVIARGASLISFLGAKTRKTIGGFEKKKKRHRGDQEEEEEYDEIEGVWRRTILMGEKCQPLDFSGVIYYDGNGKQLSEIPTPRSPLRSPLPSFAFHPVVAANDRDFSS</sequence>
<gene>
    <name evidence="1" type="ORF">J5N97_004065</name>
</gene>
<protein>
    <submittedName>
        <fullName evidence="1">Uncharacterized protein</fullName>
    </submittedName>
</protein>
<dbReference type="OrthoDB" id="674685at2759"/>
<reference evidence="1" key="2">
    <citation type="journal article" date="2022" name="Hortic Res">
        <title>The genome of Dioscorea zingiberensis sheds light on the biosynthesis, origin and evolution of the medicinally important diosgenin saponins.</title>
        <authorList>
            <person name="Li Y."/>
            <person name="Tan C."/>
            <person name="Li Z."/>
            <person name="Guo J."/>
            <person name="Li S."/>
            <person name="Chen X."/>
            <person name="Wang C."/>
            <person name="Dai X."/>
            <person name="Yang H."/>
            <person name="Song W."/>
            <person name="Hou L."/>
            <person name="Xu J."/>
            <person name="Tong Z."/>
            <person name="Xu A."/>
            <person name="Yuan X."/>
            <person name="Wang W."/>
            <person name="Yang Q."/>
            <person name="Chen L."/>
            <person name="Sun Z."/>
            <person name="Wang K."/>
            <person name="Pan B."/>
            <person name="Chen J."/>
            <person name="Bao Y."/>
            <person name="Liu F."/>
            <person name="Qi X."/>
            <person name="Gang D.R."/>
            <person name="Wen J."/>
            <person name="Li J."/>
        </authorList>
    </citation>
    <scope>NUCLEOTIDE SEQUENCE</scope>
    <source>
        <strain evidence="1">Dzin_1.0</strain>
    </source>
</reference>
<proteinExistence type="predicted"/>
<dbReference type="Proteomes" id="UP001085076">
    <property type="component" value="Miscellaneous, Linkage group lg01"/>
</dbReference>
<organism evidence="1 2">
    <name type="scientific">Dioscorea zingiberensis</name>
    <dbReference type="NCBI Taxonomy" id="325984"/>
    <lineage>
        <taxon>Eukaryota</taxon>
        <taxon>Viridiplantae</taxon>
        <taxon>Streptophyta</taxon>
        <taxon>Embryophyta</taxon>
        <taxon>Tracheophyta</taxon>
        <taxon>Spermatophyta</taxon>
        <taxon>Magnoliopsida</taxon>
        <taxon>Liliopsida</taxon>
        <taxon>Dioscoreales</taxon>
        <taxon>Dioscoreaceae</taxon>
        <taxon>Dioscorea</taxon>
    </lineage>
</organism>
<dbReference type="AlphaFoldDB" id="A0A9D5D6L5"/>
<name>A0A9D5D6L5_9LILI</name>